<comment type="caution">
    <text evidence="5">The sequence shown here is derived from an EMBL/GenBank/DDBJ whole genome shotgun (WGS) entry which is preliminary data.</text>
</comment>
<reference evidence="5" key="1">
    <citation type="journal article" date="2021" name="New Phytol.">
        <title>Evolutionary innovations through gain and loss of genes in the ectomycorrhizal Boletales.</title>
        <authorList>
            <person name="Wu G."/>
            <person name="Miyauchi S."/>
            <person name="Morin E."/>
            <person name="Kuo A."/>
            <person name="Drula E."/>
            <person name="Varga T."/>
            <person name="Kohler A."/>
            <person name="Feng B."/>
            <person name="Cao Y."/>
            <person name="Lipzen A."/>
            <person name="Daum C."/>
            <person name="Hundley H."/>
            <person name="Pangilinan J."/>
            <person name="Johnson J."/>
            <person name="Barry K."/>
            <person name="LaButti K."/>
            <person name="Ng V."/>
            <person name="Ahrendt S."/>
            <person name="Min B."/>
            <person name="Choi I.G."/>
            <person name="Park H."/>
            <person name="Plett J.M."/>
            <person name="Magnuson J."/>
            <person name="Spatafora J.W."/>
            <person name="Nagy L.G."/>
            <person name="Henrissat B."/>
            <person name="Grigoriev I.V."/>
            <person name="Yang Z.L."/>
            <person name="Xu J."/>
            <person name="Martin F.M."/>
        </authorList>
    </citation>
    <scope>NUCLEOTIDE SEQUENCE</scope>
    <source>
        <strain evidence="5">KKN 215</strain>
    </source>
</reference>
<dbReference type="Proteomes" id="UP000813824">
    <property type="component" value="Unassembled WGS sequence"/>
</dbReference>
<dbReference type="SMART" id="SM00220">
    <property type="entry name" value="S_TKc"/>
    <property type="match status" value="1"/>
</dbReference>
<organism evidence="5 6">
    <name type="scientific">Cristinia sonorae</name>
    <dbReference type="NCBI Taxonomy" id="1940300"/>
    <lineage>
        <taxon>Eukaryota</taxon>
        <taxon>Fungi</taxon>
        <taxon>Dikarya</taxon>
        <taxon>Basidiomycota</taxon>
        <taxon>Agaricomycotina</taxon>
        <taxon>Agaricomycetes</taxon>
        <taxon>Agaricomycetidae</taxon>
        <taxon>Agaricales</taxon>
        <taxon>Pleurotineae</taxon>
        <taxon>Stephanosporaceae</taxon>
        <taxon>Cristinia</taxon>
    </lineage>
</organism>
<evidence type="ECO:0000256" key="3">
    <source>
        <dbReference type="SAM" id="MobiDB-lite"/>
    </source>
</evidence>
<evidence type="ECO:0000313" key="5">
    <source>
        <dbReference type="EMBL" id="KAH8107735.1"/>
    </source>
</evidence>
<dbReference type="InterPro" id="IPR011009">
    <property type="entry name" value="Kinase-like_dom_sf"/>
</dbReference>
<keyword evidence="1" id="KW-0547">Nucleotide-binding</keyword>
<dbReference type="PANTHER" id="PTHR24346:SF30">
    <property type="entry name" value="MATERNAL EMBRYONIC LEUCINE ZIPPER KINASE"/>
    <property type="match status" value="1"/>
</dbReference>
<keyword evidence="5" id="KW-0418">Kinase</keyword>
<dbReference type="GO" id="GO:0005524">
    <property type="term" value="F:ATP binding"/>
    <property type="evidence" value="ECO:0007669"/>
    <property type="project" value="UniProtKB-KW"/>
</dbReference>
<dbReference type="PANTHER" id="PTHR24346">
    <property type="entry name" value="MAP/MICROTUBULE AFFINITY-REGULATING KINASE"/>
    <property type="match status" value="1"/>
</dbReference>
<feature type="domain" description="Protein kinase" evidence="4">
    <location>
        <begin position="91"/>
        <end position="412"/>
    </location>
</feature>
<dbReference type="GO" id="GO:0035556">
    <property type="term" value="P:intracellular signal transduction"/>
    <property type="evidence" value="ECO:0007669"/>
    <property type="project" value="TreeGrafter"/>
</dbReference>
<feature type="region of interest" description="Disordered" evidence="3">
    <location>
        <begin position="1"/>
        <end position="22"/>
    </location>
</feature>
<name>A0A8K0XUT5_9AGAR</name>
<keyword evidence="2" id="KW-0067">ATP-binding</keyword>
<dbReference type="Gene3D" id="1.10.510.10">
    <property type="entry name" value="Transferase(Phosphotransferase) domain 1"/>
    <property type="match status" value="1"/>
</dbReference>
<evidence type="ECO:0000313" key="6">
    <source>
        <dbReference type="Proteomes" id="UP000813824"/>
    </source>
</evidence>
<dbReference type="SUPFAM" id="SSF56112">
    <property type="entry name" value="Protein kinase-like (PK-like)"/>
    <property type="match status" value="1"/>
</dbReference>
<gene>
    <name evidence="5" type="ORF">BXZ70DRAFT_912345</name>
</gene>
<dbReference type="AlphaFoldDB" id="A0A8K0XUT5"/>
<dbReference type="GO" id="GO:0005737">
    <property type="term" value="C:cytoplasm"/>
    <property type="evidence" value="ECO:0007669"/>
    <property type="project" value="TreeGrafter"/>
</dbReference>
<keyword evidence="6" id="KW-1185">Reference proteome</keyword>
<dbReference type="InterPro" id="IPR000719">
    <property type="entry name" value="Prot_kinase_dom"/>
</dbReference>
<dbReference type="GO" id="GO:0004674">
    <property type="term" value="F:protein serine/threonine kinase activity"/>
    <property type="evidence" value="ECO:0007669"/>
    <property type="project" value="TreeGrafter"/>
</dbReference>
<sequence>MSQFQELSGAGTQKKPGTSRWESMLALDPSLADIDPEARERILEVEDSEDPRDLHPGEIFWRDHQQWLQERGYMLRPRYMPNWVPPWKGTNRAGVEFEDGQVSMFTQVMDATRLSDGEMVLLKRVERSVHPHEIEITKMFSEEPLRSHPRNHCIPLLEVLDSPKDADVAIMVLPLLRLFFNPSFETLGEALEFFRQIFEGLQFMHQSRVAHRDCMFFNIMMDPRPMYPKMYHPISIDRNRNWKGTANHFTRTSRPVKYYLIDFGISSQYTTNDVVPKEYPIFGGDKTVPEFHRPDQPYNPFPTDIYYLGNVIRTQFLQKMPGLELMTPLVNDMVHGDPSKRPTIDEVVVQFEKLYKPLPWWKLRSRLRDYDESTFIQVVSNLYHFFRTTTQILTFRKAMPRPPKYPLHAFPT</sequence>
<evidence type="ECO:0000259" key="4">
    <source>
        <dbReference type="PROSITE" id="PS50011"/>
    </source>
</evidence>
<proteinExistence type="predicted"/>
<dbReference type="OrthoDB" id="5987198at2759"/>
<evidence type="ECO:0000256" key="1">
    <source>
        <dbReference type="ARBA" id="ARBA00022741"/>
    </source>
</evidence>
<dbReference type="EMBL" id="JAEVFJ010000001">
    <property type="protein sequence ID" value="KAH8107735.1"/>
    <property type="molecule type" value="Genomic_DNA"/>
</dbReference>
<evidence type="ECO:0000256" key="2">
    <source>
        <dbReference type="ARBA" id="ARBA00022840"/>
    </source>
</evidence>
<protein>
    <submittedName>
        <fullName evidence="5">Kinase-like domain-containing protein</fullName>
    </submittedName>
</protein>
<accession>A0A8K0XUT5</accession>
<keyword evidence="5" id="KW-0808">Transferase</keyword>
<dbReference type="PROSITE" id="PS50011">
    <property type="entry name" value="PROTEIN_KINASE_DOM"/>
    <property type="match status" value="1"/>
</dbReference>